<proteinExistence type="predicted"/>
<evidence type="ECO:0000259" key="2">
    <source>
        <dbReference type="Pfam" id="PF13360"/>
    </source>
</evidence>
<dbReference type="Pfam" id="PF13360">
    <property type="entry name" value="PQQ_2"/>
    <property type="match status" value="1"/>
</dbReference>
<dbReference type="AlphaFoldDB" id="A0A7W7WBN3"/>
<name>A0A7W7WBN3_9ACTN</name>
<dbReference type="InterPro" id="IPR002372">
    <property type="entry name" value="PQQ_rpt_dom"/>
</dbReference>
<feature type="domain" description="Pyrrolo-quinoline quinone repeat" evidence="2">
    <location>
        <begin position="124"/>
        <end position="288"/>
    </location>
</feature>
<reference evidence="3 4" key="1">
    <citation type="submission" date="2020-08" db="EMBL/GenBank/DDBJ databases">
        <title>Sequencing the genomes of 1000 actinobacteria strains.</title>
        <authorList>
            <person name="Klenk H.-P."/>
        </authorList>
    </citation>
    <scope>NUCLEOTIDE SEQUENCE [LARGE SCALE GENOMIC DNA]</scope>
    <source>
        <strain evidence="3 4">DSM 43023</strain>
    </source>
</reference>
<dbReference type="EMBL" id="JACHJU010000002">
    <property type="protein sequence ID" value="MBB4940993.1"/>
    <property type="molecule type" value="Genomic_DNA"/>
</dbReference>
<evidence type="ECO:0000256" key="1">
    <source>
        <dbReference type="SAM" id="Phobius"/>
    </source>
</evidence>
<dbReference type="PANTHER" id="PTHR34512">
    <property type="entry name" value="CELL SURFACE PROTEIN"/>
    <property type="match status" value="1"/>
</dbReference>
<keyword evidence="1" id="KW-0812">Transmembrane</keyword>
<dbReference type="PANTHER" id="PTHR34512:SF30">
    <property type="entry name" value="OUTER MEMBRANE PROTEIN ASSEMBLY FACTOR BAMB"/>
    <property type="match status" value="1"/>
</dbReference>
<comment type="caution">
    <text evidence="3">The sequence shown here is derived from an EMBL/GenBank/DDBJ whole genome shotgun (WGS) entry which is preliminary data.</text>
</comment>
<keyword evidence="1" id="KW-0472">Membrane</keyword>
<dbReference type="SUPFAM" id="SSF50998">
    <property type="entry name" value="Quinoprotein alcohol dehydrogenase-like"/>
    <property type="match status" value="2"/>
</dbReference>
<feature type="transmembrane region" description="Helical" evidence="1">
    <location>
        <begin position="6"/>
        <end position="26"/>
    </location>
</feature>
<protein>
    <submittedName>
        <fullName evidence="3">Outer membrane protein assembly factor BamB</fullName>
    </submittedName>
</protein>
<dbReference type="SMART" id="SM00564">
    <property type="entry name" value="PQQ"/>
    <property type="match status" value="2"/>
</dbReference>
<accession>A0A7W7WBN3</accession>
<keyword evidence="4" id="KW-1185">Reference proteome</keyword>
<dbReference type="InterPro" id="IPR011047">
    <property type="entry name" value="Quinoprotein_ADH-like_sf"/>
</dbReference>
<sequence>MTLQPIIFVLVYVITTPAVWGPWVFVEEWRTSRWIYVHDLRSGEVVHTIERGGTPTVAGDLLLIHEVEAGARALRLPDLTEIWRGARRETGVESDGWLRACLTFGPDGTAYATLGMGSGSEQSGIVGFDPSTGEVLFECGGWEENAGFAHAHPVVAGGLVWMQVDDAIVGMDPRTGEYRRSHRPKARMSGDRILAVADGMVFVLDTQTPGSFGEDKHLQAIDSVSGDLRWSAPLTPARPLEQPHVVSSPVVTGRAVYIADRSGVVRAFGTGSGEARWTVETGHPIGNVYDEVLMAQEDESFFDEDAQAVLPGDGILYIRTDTGVVALR</sequence>
<dbReference type="Gene3D" id="2.130.10.10">
    <property type="entry name" value="YVTN repeat-like/Quinoprotein amine dehydrogenase"/>
    <property type="match status" value="2"/>
</dbReference>
<evidence type="ECO:0000313" key="3">
    <source>
        <dbReference type="EMBL" id="MBB4940993.1"/>
    </source>
</evidence>
<dbReference type="InterPro" id="IPR018391">
    <property type="entry name" value="PQQ_b-propeller_rpt"/>
</dbReference>
<dbReference type="InterPro" id="IPR015943">
    <property type="entry name" value="WD40/YVTN_repeat-like_dom_sf"/>
</dbReference>
<evidence type="ECO:0000313" key="4">
    <source>
        <dbReference type="Proteomes" id="UP000534286"/>
    </source>
</evidence>
<organism evidence="3 4">
    <name type="scientific">Streptosporangium album</name>
    <dbReference type="NCBI Taxonomy" id="47479"/>
    <lineage>
        <taxon>Bacteria</taxon>
        <taxon>Bacillati</taxon>
        <taxon>Actinomycetota</taxon>
        <taxon>Actinomycetes</taxon>
        <taxon>Streptosporangiales</taxon>
        <taxon>Streptosporangiaceae</taxon>
        <taxon>Streptosporangium</taxon>
    </lineage>
</organism>
<dbReference type="RefSeq" id="WP_184757136.1">
    <property type="nucleotide sequence ID" value="NZ_BAABEK010000004.1"/>
</dbReference>
<gene>
    <name evidence="3" type="ORF">FHR32_005370</name>
</gene>
<dbReference type="Proteomes" id="UP000534286">
    <property type="component" value="Unassembled WGS sequence"/>
</dbReference>
<keyword evidence="1" id="KW-1133">Transmembrane helix</keyword>